<dbReference type="PANTHER" id="PTHR43731">
    <property type="entry name" value="RHOMBOID PROTEASE"/>
    <property type="match status" value="1"/>
</dbReference>
<dbReference type="Proteomes" id="UP000038010">
    <property type="component" value="Unassembled WGS sequence"/>
</dbReference>
<dbReference type="InterPro" id="IPR035952">
    <property type="entry name" value="Rhomboid-like_sf"/>
</dbReference>
<feature type="compositionally biased region" description="Basic and acidic residues" evidence="8">
    <location>
        <begin position="86"/>
        <end position="99"/>
    </location>
</feature>
<evidence type="ECO:0000256" key="5">
    <source>
        <dbReference type="ARBA" id="ARBA00022989"/>
    </source>
</evidence>
<feature type="region of interest" description="Disordered" evidence="8">
    <location>
        <begin position="83"/>
        <end position="102"/>
    </location>
</feature>
<keyword evidence="7" id="KW-0175">Coiled coil</keyword>
<dbReference type="Gene3D" id="1.20.1540.10">
    <property type="entry name" value="Rhomboid-like"/>
    <property type="match status" value="1"/>
</dbReference>
<proteinExistence type="inferred from homology"/>
<dbReference type="InterPro" id="IPR050925">
    <property type="entry name" value="Rhomboid_protease_S54"/>
</dbReference>
<keyword evidence="4" id="KW-0378">Hydrolase</keyword>
<keyword evidence="12" id="KW-1185">Reference proteome</keyword>
<dbReference type="VEuPathDB" id="FungiDB:AB675_4460"/>
<dbReference type="PANTHER" id="PTHR43731:SF14">
    <property type="entry name" value="PRESENILIN-ASSOCIATED RHOMBOID-LIKE PROTEIN, MITOCHONDRIAL"/>
    <property type="match status" value="1"/>
</dbReference>
<dbReference type="STRING" id="1664694.A0A0N1H2P0"/>
<evidence type="ECO:0000256" key="8">
    <source>
        <dbReference type="SAM" id="MobiDB-lite"/>
    </source>
</evidence>
<dbReference type="GO" id="GO:0004252">
    <property type="term" value="F:serine-type endopeptidase activity"/>
    <property type="evidence" value="ECO:0007669"/>
    <property type="project" value="InterPro"/>
</dbReference>
<keyword evidence="5 9" id="KW-1133">Transmembrane helix</keyword>
<organism evidence="11 12">
    <name type="scientific">Cyphellophora attinorum</name>
    <dbReference type="NCBI Taxonomy" id="1664694"/>
    <lineage>
        <taxon>Eukaryota</taxon>
        <taxon>Fungi</taxon>
        <taxon>Dikarya</taxon>
        <taxon>Ascomycota</taxon>
        <taxon>Pezizomycotina</taxon>
        <taxon>Eurotiomycetes</taxon>
        <taxon>Chaetothyriomycetidae</taxon>
        <taxon>Chaetothyriales</taxon>
        <taxon>Cyphellophoraceae</taxon>
        <taxon>Cyphellophora</taxon>
    </lineage>
</organism>
<name>A0A0N1H2P0_9EURO</name>
<feature type="domain" description="Peptidase S54 rhomboid" evidence="10">
    <location>
        <begin position="418"/>
        <end position="568"/>
    </location>
</feature>
<dbReference type="OrthoDB" id="10260614at2759"/>
<dbReference type="GeneID" id="28736481"/>
<dbReference type="SUPFAM" id="SSF144091">
    <property type="entry name" value="Rhomboid-like"/>
    <property type="match status" value="1"/>
</dbReference>
<evidence type="ECO:0000256" key="3">
    <source>
        <dbReference type="ARBA" id="ARBA00022692"/>
    </source>
</evidence>
<evidence type="ECO:0000256" key="2">
    <source>
        <dbReference type="ARBA" id="ARBA00009045"/>
    </source>
</evidence>
<evidence type="ECO:0000256" key="9">
    <source>
        <dbReference type="SAM" id="Phobius"/>
    </source>
</evidence>
<dbReference type="GO" id="GO:0016020">
    <property type="term" value="C:membrane"/>
    <property type="evidence" value="ECO:0007669"/>
    <property type="project" value="UniProtKB-SubCell"/>
</dbReference>
<feature type="transmembrane region" description="Helical" evidence="9">
    <location>
        <begin position="482"/>
        <end position="503"/>
    </location>
</feature>
<feature type="transmembrane region" description="Helical" evidence="9">
    <location>
        <begin position="341"/>
        <end position="359"/>
    </location>
</feature>
<evidence type="ECO:0000259" key="10">
    <source>
        <dbReference type="Pfam" id="PF01694"/>
    </source>
</evidence>
<dbReference type="EMBL" id="LFJN01000016">
    <property type="protein sequence ID" value="KPI38993.1"/>
    <property type="molecule type" value="Genomic_DNA"/>
</dbReference>
<feature type="coiled-coil region" evidence="7">
    <location>
        <begin position="230"/>
        <end position="279"/>
    </location>
</feature>
<evidence type="ECO:0000256" key="4">
    <source>
        <dbReference type="ARBA" id="ARBA00022801"/>
    </source>
</evidence>
<dbReference type="GO" id="GO:0006465">
    <property type="term" value="P:signal peptide processing"/>
    <property type="evidence" value="ECO:0007669"/>
    <property type="project" value="TreeGrafter"/>
</dbReference>
<comment type="caution">
    <text evidence="11">The sequence shown here is derived from an EMBL/GenBank/DDBJ whole genome shotgun (WGS) entry which is preliminary data.</text>
</comment>
<evidence type="ECO:0000313" key="11">
    <source>
        <dbReference type="EMBL" id="KPI38993.1"/>
    </source>
</evidence>
<dbReference type="Pfam" id="PF01694">
    <property type="entry name" value="Rhomboid"/>
    <property type="match status" value="1"/>
</dbReference>
<feature type="transmembrane region" description="Helical" evidence="9">
    <location>
        <begin position="458"/>
        <end position="476"/>
    </location>
</feature>
<reference evidence="11 12" key="1">
    <citation type="submission" date="2015-06" db="EMBL/GenBank/DDBJ databases">
        <title>Draft genome of the ant-associated black yeast Phialophora attae CBS 131958.</title>
        <authorList>
            <person name="Moreno L.F."/>
            <person name="Stielow B.J."/>
            <person name="de Hoog S."/>
            <person name="Vicente V.A."/>
            <person name="Weiss V.A."/>
            <person name="de Vries M."/>
            <person name="Cruz L.M."/>
            <person name="Souza E.M."/>
        </authorList>
    </citation>
    <scope>NUCLEOTIDE SEQUENCE [LARGE SCALE GENOMIC DNA]</scope>
    <source>
        <strain evidence="11 12">CBS 131958</strain>
    </source>
</reference>
<evidence type="ECO:0000256" key="7">
    <source>
        <dbReference type="SAM" id="Coils"/>
    </source>
</evidence>
<accession>A0A0N1H2P0</accession>
<protein>
    <submittedName>
        <fullName evidence="11">Presenilins-associated rhomboid-like protein, mitochondrial</fullName>
    </submittedName>
</protein>
<keyword evidence="6 9" id="KW-0472">Membrane</keyword>
<comment type="similarity">
    <text evidence="2">Belongs to the peptidase S54 family.</text>
</comment>
<evidence type="ECO:0000313" key="12">
    <source>
        <dbReference type="Proteomes" id="UP000038010"/>
    </source>
</evidence>
<dbReference type="InterPro" id="IPR022764">
    <property type="entry name" value="Peptidase_S54_rhomboid_dom"/>
</dbReference>
<gene>
    <name evidence="11" type="ORF">AB675_4460</name>
</gene>
<feature type="transmembrane region" description="Helical" evidence="9">
    <location>
        <begin position="379"/>
        <end position="398"/>
    </location>
</feature>
<dbReference type="AlphaFoldDB" id="A0A0N1H2P0"/>
<dbReference type="RefSeq" id="XP_017998956.1">
    <property type="nucleotide sequence ID" value="XM_018144601.1"/>
</dbReference>
<evidence type="ECO:0000256" key="1">
    <source>
        <dbReference type="ARBA" id="ARBA00004141"/>
    </source>
</evidence>
<sequence>MNNVVSVASQLLARPVLSCARWPAPGHLLGLARQVSRSSVSTRRKQALSAVRLPKPPRIQQRSFCQCHRSQFQATSIAAAIRARNPQKEKTEEPEEKGLAFRSSDLTSRELSDVFGPQYPKVQVANRLLRVLQGRRNDGTLDLPLPPDLQAVTSAFPYVFDSGLQWLRINYPIDEDAAIVARLEREELGQDYSPSELTQRGQDIGLYGPQSGYYHAPLSESDREGDVWGKSELEQIRAENEAKAAREEEELQAEIDQKMAEEQLRLDEVKKEKLKFQEAQKQQADSKYVAALPESALSTDVKPLRPPNEYEKWIIRHKKEATSNMELESPEVAELSTARRLLPSAFFVALICIGCYLYAQYWTPPRRANRVWPDVPLTYATIGALFLMNLAVLAAWRFPPLWKTLNKYFIMTPGYPRVLSMIGCTFSHQSPLHFLNNMAGLAIIGTALHEEVGRGNFLAIYLAGGAIASLGSFAHYARCGIFITSSLGASGSVCAVVAALLWLNADKKFTIIFAPDAWKDWLSADGRTLTAAIVMWEIGSMVFKKASKFDHVGHLWGMLAGLVIAQAMRRTRMKDEQHSASKGYVGVGGLYHELRNRILVPESKRKGETGGGRDMGAD</sequence>
<keyword evidence="3 9" id="KW-0812">Transmembrane</keyword>
<comment type="subcellular location">
    <subcellularLocation>
        <location evidence="1">Membrane</location>
        <topology evidence="1">Multi-pass membrane protein</topology>
    </subcellularLocation>
</comment>
<evidence type="ECO:0000256" key="6">
    <source>
        <dbReference type="ARBA" id="ARBA00023136"/>
    </source>
</evidence>